<reference evidence="3 4" key="1">
    <citation type="journal article" name="Nat. Commun.">
        <title>Undinarchaeota illuminate DPANN phylogeny and the impact of gene transfer on archaeal evolution.</title>
        <authorList>
            <person name="Dombrowski N."/>
            <person name="Williams T.A."/>
            <person name="Sun J."/>
            <person name="Woodcroft B.J."/>
            <person name="Lee J.H."/>
            <person name="Minh B.Q."/>
            <person name="Rinke C."/>
            <person name="Spang A."/>
        </authorList>
    </citation>
    <scope>NUCLEOTIDE SEQUENCE [LARGE SCALE GENOMIC DNA]</scope>
    <source>
        <strain evidence="3">MAG_bin1129</strain>
    </source>
</reference>
<dbReference type="InterPro" id="IPR034141">
    <property type="entry name" value="TOPRIM_RNase_M5-like"/>
</dbReference>
<keyword evidence="4" id="KW-1185">Reference proteome</keyword>
<dbReference type="CDD" id="cd01027">
    <property type="entry name" value="TOPRIM_RNase_M5_like"/>
    <property type="match status" value="1"/>
</dbReference>
<comment type="caution">
    <text evidence="3">The sequence shown here is derived from an EMBL/GenBank/DDBJ whole genome shotgun (WGS) entry which is preliminary data.</text>
</comment>
<evidence type="ECO:0000313" key="4">
    <source>
        <dbReference type="Proteomes" id="UP000646946"/>
    </source>
</evidence>
<sequence>MHQYHNSQTYNSHINFDMLISELSLLRELASSSAVVVEGKRDAEALRSLGIDAEFYFISGSVSSVNQLAESLSKLGKEVIVLTDFDKKGRELASRLIRELQSCGVKVKINTEVRKNLMRAFNGIKIGEIEDLASLFEKFNIGDQNGKNWNSSDKIRNKSKAYRNRSGRKA</sequence>
<dbReference type="Pfam" id="PF01751">
    <property type="entry name" value="Toprim"/>
    <property type="match status" value="1"/>
</dbReference>
<evidence type="ECO:0000313" key="3">
    <source>
        <dbReference type="EMBL" id="HIK00368.1"/>
    </source>
</evidence>
<organism evidence="3 4">
    <name type="scientific">Candidatus Naiadarchaeum limnaeum</name>
    <dbReference type="NCBI Taxonomy" id="2756139"/>
    <lineage>
        <taxon>Archaea</taxon>
        <taxon>Candidatus Undinarchaeota</taxon>
        <taxon>Candidatus Undinarchaeia</taxon>
        <taxon>Candidatus Naiadarchaeales</taxon>
        <taxon>Candidatus Naiadarchaeaceae</taxon>
        <taxon>Candidatus Naiadarchaeum</taxon>
    </lineage>
</organism>
<evidence type="ECO:0000259" key="2">
    <source>
        <dbReference type="PROSITE" id="PS50880"/>
    </source>
</evidence>
<feature type="domain" description="Toprim" evidence="2">
    <location>
        <begin position="32"/>
        <end position="115"/>
    </location>
</feature>
<evidence type="ECO:0000256" key="1">
    <source>
        <dbReference type="SAM" id="MobiDB-lite"/>
    </source>
</evidence>
<dbReference type="EMBL" id="DVAB01000023">
    <property type="protein sequence ID" value="HIK00368.1"/>
    <property type="molecule type" value="Genomic_DNA"/>
</dbReference>
<dbReference type="PANTHER" id="PTHR39964:SF2">
    <property type="entry name" value="UPF0292 PROTEIN MJ1624"/>
    <property type="match status" value="1"/>
</dbReference>
<protein>
    <submittedName>
        <fullName evidence="3">Toprim domain-containing protein</fullName>
    </submittedName>
</protein>
<accession>A0A832XLV2</accession>
<gene>
    <name evidence="3" type="ORF">H1016_02390</name>
</gene>
<dbReference type="AlphaFoldDB" id="A0A832XLV2"/>
<dbReference type="PROSITE" id="PS50880">
    <property type="entry name" value="TOPRIM"/>
    <property type="match status" value="1"/>
</dbReference>
<dbReference type="SUPFAM" id="SSF110455">
    <property type="entry name" value="Toprim domain"/>
    <property type="match status" value="1"/>
</dbReference>
<dbReference type="Gene3D" id="3.40.1360.10">
    <property type="match status" value="1"/>
</dbReference>
<dbReference type="Proteomes" id="UP000646946">
    <property type="component" value="Unassembled WGS sequence"/>
</dbReference>
<dbReference type="SMART" id="SM00493">
    <property type="entry name" value="TOPRIM"/>
    <property type="match status" value="1"/>
</dbReference>
<dbReference type="InterPro" id="IPR006171">
    <property type="entry name" value="TOPRIM_dom"/>
</dbReference>
<feature type="region of interest" description="Disordered" evidence="1">
    <location>
        <begin position="150"/>
        <end position="170"/>
    </location>
</feature>
<dbReference type="PANTHER" id="PTHR39964">
    <property type="entry name" value="UPF0292 PROTEIN TK1411"/>
    <property type="match status" value="1"/>
</dbReference>
<proteinExistence type="predicted"/>
<feature type="compositionally biased region" description="Basic residues" evidence="1">
    <location>
        <begin position="157"/>
        <end position="170"/>
    </location>
</feature>
<name>A0A832XLV2_9ARCH</name>